<gene>
    <name evidence="4" type="ORF">E7Z79_06770</name>
</gene>
<dbReference type="Pfam" id="PF05683">
    <property type="entry name" value="Fumerase_C"/>
    <property type="match status" value="1"/>
</dbReference>
<accession>A0A8T3VB97</accession>
<evidence type="ECO:0000256" key="2">
    <source>
        <dbReference type="ARBA" id="ARBA00023239"/>
    </source>
</evidence>
<reference evidence="4" key="1">
    <citation type="submission" date="2019-04" db="EMBL/GenBank/DDBJ databases">
        <title>Evolution of Biomass-Degrading Anaerobic Consortia Revealed by Metagenomics.</title>
        <authorList>
            <person name="Peng X."/>
        </authorList>
    </citation>
    <scope>NUCLEOTIDE SEQUENCE</scope>
    <source>
        <strain evidence="4">SIG18</strain>
    </source>
</reference>
<evidence type="ECO:0000313" key="4">
    <source>
        <dbReference type="EMBL" id="MBE6502130.1"/>
    </source>
</evidence>
<dbReference type="AlphaFoldDB" id="A0A8T3VB97"/>
<dbReference type="RefSeq" id="WP_303739219.1">
    <property type="nucleotide sequence ID" value="NZ_SUTK01000031.1"/>
</dbReference>
<evidence type="ECO:0000313" key="5">
    <source>
        <dbReference type="Proteomes" id="UP000783037"/>
    </source>
</evidence>
<dbReference type="InterPro" id="IPR004647">
    <property type="entry name" value="Fe-S_hydro-lyase_TtdB-typ_cat"/>
</dbReference>
<name>A0A8T3VB97_9EURY</name>
<comment type="caution">
    <text evidence="4">The sequence shown here is derived from an EMBL/GenBank/DDBJ whole genome shotgun (WGS) entry which is preliminary data.</text>
</comment>
<dbReference type="EMBL" id="SUTK01000031">
    <property type="protein sequence ID" value="MBE6502130.1"/>
    <property type="molecule type" value="Genomic_DNA"/>
</dbReference>
<proteinExistence type="inferred from homology"/>
<dbReference type="PANTHER" id="PTHR43351:SF2">
    <property type="entry name" value="L(+)-TARTRATE DEHYDRATASE SUBUNIT BETA-RELATED"/>
    <property type="match status" value="1"/>
</dbReference>
<feature type="domain" description="Fe-S hydro-lyase tartrate dehydratase beta-type catalytic" evidence="3">
    <location>
        <begin position="16"/>
        <end position="179"/>
    </location>
</feature>
<keyword evidence="2" id="KW-0456">Lyase</keyword>
<dbReference type="Proteomes" id="UP000783037">
    <property type="component" value="Unassembled WGS sequence"/>
</dbReference>
<sequence>MKNHDKLKNLLKIKNKIINMRKLTTPITDEDIAGLKVGDKISISGTIYTGRDAALPQLVELIERDEVPFNLEGSVIMHTAFSDAGIAPTTSSKVEIESTIGPLSKAGVKIHIGKGMLSDETAEALDRDNSVFVITPPVAALLTNKVLEKKCVLFENEGMEAMYELKVKDIPGIVAIQDKKRI</sequence>
<dbReference type="SUPFAM" id="SSF117457">
    <property type="entry name" value="FumA C-terminal domain-like"/>
    <property type="match status" value="1"/>
</dbReference>
<evidence type="ECO:0000259" key="3">
    <source>
        <dbReference type="Pfam" id="PF05683"/>
    </source>
</evidence>
<organism evidence="4 5">
    <name type="scientific">Methanobrevibacter thaueri</name>
    <dbReference type="NCBI Taxonomy" id="190975"/>
    <lineage>
        <taxon>Archaea</taxon>
        <taxon>Methanobacteriati</taxon>
        <taxon>Methanobacteriota</taxon>
        <taxon>Methanomada group</taxon>
        <taxon>Methanobacteria</taxon>
        <taxon>Methanobacteriales</taxon>
        <taxon>Methanobacteriaceae</taxon>
        <taxon>Methanobrevibacter</taxon>
    </lineage>
</organism>
<comment type="similarity">
    <text evidence="1">Belongs to the class-I fumarase family.</text>
</comment>
<dbReference type="InterPro" id="IPR036660">
    <property type="entry name" value="Fe-S_hydroAse_TtdB_cat_sf"/>
</dbReference>
<dbReference type="Gene3D" id="3.20.130.10">
    <property type="entry name" value="Fe-S hydro-lyase, tartrate dehydratase beta-type, catalytic domain"/>
    <property type="match status" value="1"/>
</dbReference>
<dbReference type="PANTHER" id="PTHR43351">
    <property type="entry name" value="L(+)-TARTRATE DEHYDRATASE SUBUNIT BETA"/>
    <property type="match status" value="1"/>
</dbReference>
<evidence type="ECO:0000256" key="1">
    <source>
        <dbReference type="ARBA" id="ARBA00008876"/>
    </source>
</evidence>
<protein>
    <submittedName>
        <fullName evidence="4">Fumarate hydratase</fullName>
    </submittedName>
</protein>
<dbReference type="GO" id="GO:0016836">
    <property type="term" value="F:hydro-lyase activity"/>
    <property type="evidence" value="ECO:0007669"/>
    <property type="project" value="InterPro"/>
</dbReference>